<dbReference type="Gene3D" id="2.60.120.370">
    <property type="entry name" value="YhcH/YjgK/YiaL"/>
    <property type="match status" value="1"/>
</dbReference>
<organism evidence="1 2">
    <name type="scientific">Draconibacterium sediminis</name>
    <dbReference type="NCBI Taxonomy" id="1544798"/>
    <lineage>
        <taxon>Bacteria</taxon>
        <taxon>Pseudomonadati</taxon>
        <taxon>Bacteroidota</taxon>
        <taxon>Bacteroidia</taxon>
        <taxon>Marinilabiliales</taxon>
        <taxon>Prolixibacteraceae</taxon>
        <taxon>Draconibacterium</taxon>
    </lineage>
</organism>
<protein>
    <recommendedName>
        <fullName evidence="3">YhcH/YjgK/YiaL family protein</fullName>
    </recommendedName>
</protein>
<dbReference type="STRING" id="1544798.LH29_10420"/>
<comment type="caution">
    <text evidence="1">The sequence shown here is derived from an EMBL/GenBank/DDBJ whole genome shotgun (WGS) entry which is preliminary data.</text>
</comment>
<dbReference type="Proteomes" id="UP000032544">
    <property type="component" value="Unassembled WGS sequence"/>
</dbReference>
<dbReference type="SUPFAM" id="SSF51197">
    <property type="entry name" value="Clavaminate synthase-like"/>
    <property type="match status" value="1"/>
</dbReference>
<dbReference type="NCBIfam" id="TIGR00022">
    <property type="entry name" value="YhcH/YjgK/YiaL family protein"/>
    <property type="match status" value="1"/>
</dbReference>
<evidence type="ECO:0000313" key="1">
    <source>
        <dbReference type="EMBL" id="KJF45721.1"/>
    </source>
</evidence>
<reference evidence="1 2" key="1">
    <citation type="submission" date="2014-09" db="EMBL/GenBank/DDBJ databases">
        <title>Draft Genome Sequence of Draconibacterium sp. JN14CK-3.</title>
        <authorList>
            <person name="Dong C."/>
            <person name="Lai Q."/>
            <person name="Shao Z."/>
        </authorList>
    </citation>
    <scope>NUCLEOTIDE SEQUENCE [LARGE SCALE GENOMIC DNA]</scope>
    <source>
        <strain evidence="1 2">JN14CK-3</strain>
    </source>
</reference>
<name>A0A0D8JGL2_9BACT</name>
<proteinExistence type="predicted"/>
<dbReference type="AlphaFoldDB" id="A0A0D8JGL2"/>
<dbReference type="PANTHER" id="PTHR34986">
    <property type="entry name" value="EVOLVED BETA-GALACTOSIDASE SUBUNIT BETA"/>
    <property type="match status" value="1"/>
</dbReference>
<dbReference type="InterPro" id="IPR004375">
    <property type="entry name" value="NanQ/TabA/YiaL"/>
</dbReference>
<dbReference type="EMBL" id="JRHC01000001">
    <property type="protein sequence ID" value="KJF45721.1"/>
    <property type="molecule type" value="Genomic_DNA"/>
</dbReference>
<sequence>MQSEFPAKPDESINIEQFKKHYEKYPDRWNSVFEFLEETDLKSLEIGRIDLNENVYAAVSEYETKNHPDALFESHREYVDLQYVISGEELIGLTNDQSIPVSVPYSEEKDITFYSYDGGKLMPADPSRYFIFFPDDIHRPCLKTGDQKKVKKVVLKIRYNE</sequence>
<dbReference type="Pfam" id="PF04074">
    <property type="entry name" value="DUF386"/>
    <property type="match status" value="1"/>
</dbReference>
<dbReference type="PANTHER" id="PTHR34986:SF1">
    <property type="entry name" value="PROTEIN YIAL"/>
    <property type="match status" value="1"/>
</dbReference>
<dbReference type="InterPro" id="IPR037012">
    <property type="entry name" value="NanQ/TabA/YiaL_sf"/>
</dbReference>
<evidence type="ECO:0000313" key="2">
    <source>
        <dbReference type="Proteomes" id="UP000032544"/>
    </source>
</evidence>
<accession>A0A0D8JGL2</accession>
<evidence type="ECO:0008006" key="3">
    <source>
        <dbReference type="Google" id="ProtNLM"/>
    </source>
</evidence>
<keyword evidence="2" id="KW-1185">Reference proteome</keyword>
<dbReference type="GO" id="GO:0005829">
    <property type="term" value="C:cytosol"/>
    <property type="evidence" value="ECO:0007669"/>
    <property type="project" value="TreeGrafter"/>
</dbReference>
<gene>
    <name evidence="1" type="ORF">LH29_10420</name>
</gene>